<dbReference type="EMBL" id="MT143672">
    <property type="protein sequence ID" value="QJA99875.1"/>
    <property type="molecule type" value="Genomic_DNA"/>
</dbReference>
<protein>
    <submittedName>
        <fullName evidence="3">Putative methyltransferase</fullName>
    </submittedName>
</protein>
<sequence>MKLNWVDARQSSLRHFYRQFIQLGDLVFDIGANAGEMAAVFLELGAAVLAVESQPMMAAALRQRFCNEKASEIIRIAAAPKAIEVIQIEVKQIALDSLIVRHGVPNFIKIDAEGYEREIIKTLTRRVSSLCFGAPIPHLDLALECLSDLAGRLGFTKFKYVMREDMNLLVSEWVDADGMEAILRRLPIRTLACDVFAR</sequence>
<gene>
    <name evidence="2" type="ORF">MM171A00787_0010</name>
    <name evidence="3" type="ORF">MM171B01451_0008</name>
</gene>
<evidence type="ECO:0000259" key="1">
    <source>
        <dbReference type="Pfam" id="PF05050"/>
    </source>
</evidence>
<dbReference type="Gene3D" id="3.40.50.150">
    <property type="entry name" value="Vaccinia Virus protein VP39"/>
    <property type="match status" value="1"/>
</dbReference>
<keyword evidence="3" id="KW-0489">Methyltransferase</keyword>
<dbReference type="SUPFAM" id="SSF53335">
    <property type="entry name" value="S-adenosyl-L-methionine-dependent methyltransferases"/>
    <property type="match status" value="1"/>
</dbReference>
<accession>A0A6M3M8X5</accession>
<evidence type="ECO:0000313" key="2">
    <source>
        <dbReference type="EMBL" id="QJA99875.1"/>
    </source>
</evidence>
<dbReference type="Pfam" id="PF05050">
    <property type="entry name" value="Methyltransf_21"/>
    <property type="match status" value="1"/>
</dbReference>
<dbReference type="GO" id="GO:0032259">
    <property type="term" value="P:methylation"/>
    <property type="evidence" value="ECO:0007669"/>
    <property type="project" value="UniProtKB-KW"/>
</dbReference>
<proteinExistence type="predicted"/>
<dbReference type="EMBL" id="MT143759">
    <property type="protein sequence ID" value="QJB02113.1"/>
    <property type="molecule type" value="Genomic_DNA"/>
</dbReference>
<reference evidence="3" key="1">
    <citation type="submission" date="2020-03" db="EMBL/GenBank/DDBJ databases">
        <title>The deep terrestrial virosphere.</title>
        <authorList>
            <person name="Holmfeldt K."/>
            <person name="Nilsson E."/>
            <person name="Simone D."/>
            <person name="Lopez-Fernandez M."/>
            <person name="Wu X."/>
            <person name="de Brujin I."/>
            <person name="Lundin D."/>
            <person name="Andersson A."/>
            <person name="Bertilsson S."/>
            <person name="Dopson M."/>
        </authorList>
    </citation>
    <scope>NUCLEOTIDE SEQUENCE</scope>
    <source>
        <strain evidence="2">MM171A00787</strain>
        <strain evidence="3">MM171B01451</strain>
    </source>
</reference>
<feature type="domain" description="Methyltransferase FkbM" evidence="1">
    <location>
        <begin position="84"/>
        <end position="123"/>
    </location>
</feature>
<dbReference type="AlphaFoldDB" id="A0A6M3M8X5"/>
<organism evidence="3">
    <name type="scientific">viral metagenome</name>
    <dbReference type="NCBI Taxonomy" id="1070528"/>
    <lineage>
        <taxon>unclassified sequences</taxon>
        <taxon>metagenomes</taxon>
        <taxon>organismal metagenomes</taxon>
    </lineage>
</organism>
<keyword evidence="3" id="KW-0808">Transferase</keyword>
<dbReference type="InterPro" id="IPR029063">
    <property type="entry name" value="SAM-dependent_MTases_sf"/>
</dbReference>
<evidence type="ECO:0000313" key="3">
    <source>
        <dbReference type="EMBL" id="QJB02113.1"/>
    </source>
</evidence>
<name>A0A6M3M8X5_9ZZZZ</name>
<dbReference type="GO" id="GO:0008168">
    <property type="term" value="F:methyltransferase activity"/>
    <property type="evidence" value="ECO:0007669"/>
    <property type="project" value="UniProtKB-KW"/>
</dbReference>
<dbReference type="InterPro" id="IPR006342">
    <property type="entry name" value="FkbM_mtfrase"/>
</dbReference>